<dbReference type="GO" id="GO:0005829">
    <property type="term" value="C:cytosol"/>
    <property type="evidence" value="ECO:0007669"/>
    <property type="project" value="TreeGrafter"/>
</dbReference>
<feature type="DNA-binding region" description="OmpR/PhoB-type" evidence="9">
    <location>
        <begin position="131"/>
        <end position="230"/>
    </location>
</feature>
<dbReference type="PANTHER" id="PTHR48111">
    <property type="entry name" value="REGULATOR OF RPOS"/>
    <property type="match status" value="1"/>
</dbReference>
<dbReference type="Pfam" id="PF00072">
    <property type="entry name" value="Response_reg"/>
    <property type="match status" value="1"/>
</dbReference>
<evidence type="ECO:0000313" key="13">
    <source>
        <dbReference type="Proteomes" id="UP000824002"/>
    </source>
</evidence>
<evidence type="ECO:0000256" key="6">
    <source>
        <dbReference type="ARBA" id="ARBA00023163"/>
    </source>
</evidence>
<evidence type="ECO:0000313" key="12">
    <source>
        <dbReference type="EMBL" id="HIS76267.1"/>
    </source>
</evidence>
<dbReference type="CDD" id="cd17574">
    <property type="entry name" value="REC_OmpR"/>
    <property type="match status" value="1"/>
</dbReference>
<evidence type="ECO:0000256" key="1">
    <source>
        <dbReference type="ARBA" id="ARBA00018672"/>
    </source>
</evidence>
<dbReference type="SMART" id="SM00448">
    <property type="entry name" value="REC"/>
    <property type="match status" value="1"/>
</dbReference>
<dbReference type="Gene3D" id="1.10.10.10">
    <property type="entry name" value="Winged helix-like DNA-binding domain superfamily/Winged helix DNA-binding domain"/>
    <property type="match status" value="1"/>
</dbReference>
<dbReference type="EMBL" id="DVJP01000039">
    <property type="protein sequence ID" value="HIS76267.1"/>
    <property type="molecule type" value="Genomic_DNA"/>
</dbReference>
<dbReference type="GO" id="GO:0006355">
    <property type="term" value="P:regulation of DNA-templated transcription"/>
    <property type="evidence" value="ECO:0007669"/>
    <property type="project" value="InterPro"/>
</dbReference>
<dbReference type="SUPFAM" id="SSF52172">
    <property type="entry name" value="CheY-like"/>
    <property type="match status" value="1"/>
</dbReference>
<evidence type="ECO:0000256" key="5">
    <source>
        <dbReference type="ARBA" id="ARBA00023125"/>
    </source>
</evidence>
<dbReference type="PROSITE" id="PS50110">
    <property type="entry name" value="RESPONSE_REGULATORY"/>
    <property type="match status" value="1"/>
</dbReference>
<keyword evidence="2 8" id="KW-0597">Phosphoprotein</keyword>
<evidence type="ECO:0000259" key="10">
    <source>
        <dbReference type="PROSITE" id="PS50110"/>
    </source>
</evidence>
<keyword evidence="5 9" id="KW-0238">DNA-binding</keyword>
<evidence type="ECO:0000256" key="8">
    <source>
        <dbReference type="PROSITE-ProRule" id="PRU00169"/>
    </source>
</evidence>
<dbReference type="SMART" id="SM00862">
    <property type="entry name" value="Trans_reg_C"/>
    <property type="match status" value="1"/>
</dbReference>
<evidence type="ECO:0000256" key="4">
    <source>
        <dbReference type="ARBA" id="ARBA00023015"/>
    </source>
</evidence>
<dbReference type="InterPro" id="IPR001789">
    <property type="entry name" value="Sig_transdc_resp-reg_receiver"/>
</dbReference>
<dbReference type="Gene3D" id="3.40.50.2300">
    <property type="match status" value="1"/>
</dbReference>
<comment type="function">
    <text evidence="7">May play the central regulatory role in sporulation. It may be an element of the effector pathway responsible for the activation of sporulation genes in response to nutritional stress. Spo0A may act in concert with spo0H (a sigma factor) to control the expression of some genes that are critical to the sporulation process.</text>
</comment>
<sequence>MEMATQILIAEDDPDINRLLGRILEKEGYQVTSAFSGSEARLLLKTVRFDLIVLDLMLPGATGEELVEEIRKNSTTPILVVSAKGQEDKLNVLKMGADDFISKPFDVNEVAVRVYSLLRRSRNFSENGGEKQTLSLKNLEIDLESREVRVSGKPLTLTAREYDILVLLMRYPNKVFTRQNIFETVWGGAYLGDDNTINVHISNLRSKIQKLDDKEEYISTIWGVGFKAAKPRE</sequence>
<dbReference type="Pfam" id="PF00486">
    <property type="entry name" value="Trans_reg_C"/>
    <property type="match status" value="1"/>
</dbReference>
<protein>
    <recommendedName>
        <fullName evidence="1">Stage 0 sporulation protein A homolog</fullName>
    </recommendedName>
</protein>
<gene>
    <name evidence="12" type="ORF">IAB51_05575</name>
</gene>
<evidence type="ECO:0000259" key="11">
    <source>
        <dbReference type="PROSITE" id="PS51755"/>
    </source>
</evidence>
<keyword evidence="4" id="KW-0805">Transcription regulation</keyword>
<dbReference type="InterPro" id="IPR036388">
    <property type="entry name" value="WH-like_DNA-bd_sf"/>
</dbReference>
<feature type="modified residue" description="4-aspartylphosphate" evidence="8">
    <location>
        <position position="55"/>
    </location>
</feature>
<reference evidence="12" key="1">
    <citation type="submission" date="2020-10" db="EMBL/GenBank/DDBJ databases">
        <authorList>
            <person name="Gilroy R."/>
        </authorList>
    </citation>
    <scope>NUCLEOTIDE SEQUENCE</scope>
    <source>
        <strain evidence="12">CHK199-13235</strain>
    </source>
</reference>
<name>A0A9D1K005_9FIRM</name>
<proteinExistence type="predicted"/>
<dbReference type="GO" id="GO:0032993">
    <property type="term" value="C:protein-DNA complex"/>
    <property type="evidence" value="ECO:0007669"/>
    <property type="project" value="TreeGrafter"/>
</dbReference>
<dbReference type="GO" id="GO:0000156">
    <property type="term" value="F:phosphorelay response regulator activity"/>
    <property type="evidence" value="ECO:0007669"/>
    <property type="project" value="TreeGrafter"/>
</dbReference>
<dbReference type="GO" id="GO:0000976">
    <property type="term" value="F:transcription cis-regulatory region binding"/>
    <property type="evidence" value="ECO:0007669"/>
    <property type="project" value="TreeGrafter"/>
</dbReference>
<dbReference type="InterPro" id="IPR039420">
    <property type="entry name" value="WalR-like"/>
</dbReference>
<accession>A0A9D1K005</accession>
<dbReference type="PROSITE" id="PS51755">
    <property type="entry name" value="OMPR_PHOB"/>
    <property type="match status" value="1"/>
</dbReference>
<reference evidence="12" key="2">
    <citation type="journal article" date="2021" name="PeerJ">
        <title>Extensive microbial diversity within the chicken gut microbiome revealed by metagenomics and culture.</title>
        <authorList>
            <person name="Gilroy R."/>
            <person name="Ravi A."/>
            <person name="Getino M."/>
            <person name="Pursley I."/>
            <person name="Horton D.L."/>
            <person name="Alikhan N.F."/>
            <person name="Baker D."/>
            <person name="Gharbi K."/>
            <person name="Hall N."/>
            <person name="Watson M."/>
            <person name="Adriaenssens E.M."/>
            <person name="Foster-Nyarko E."/>
            <person name="Jarju S."/>
            <person name="Secka A."/>
            <person name="Antonio M."/>
            <person name="Oren A."/>
            <person name="Chaudhuri R.R."/>
            <person name="La Ragione R."/>
            <person name="Hildebrand F."/>
            <person name="Pallen M.J."/>
        </authorList>
    </citation>
    <scope>NUCLEOTIDE SEQUENCE</scope>
    <source>
        <strain evidence="12">CHK199-13235</strain>
    </source>
</reference>
<evidence type="ECO:0000256" key="2">
    <source>
        <dbReference type="ARBA" id="ARBA00022553"/>
    </source>
</evidence>
<dbReference type="CDD" id="cd00383">
    <property type="entry name" value="trans_reg_C"/>
    <property type="match status" value="1"/>
</dbReference>
<dbReference type="FunFam" id="1.10.10.10:FF:000018">
    <property type="entry name" value="DNA-binding response regulator ResD"/>
    <property type="match status" value="1"/>
</dbReference>
<dbReference type="Proteomes" id="UP000824002">
    <property type="component" value="Unassembled WGS sequence"/>
</dbReference>
<feature type="domain" description="OmpR/PhoB-type" evidence="11">
    <location>
        <begin position="131"/>
        <end position="230"/>
    </location>
</feature>
<evidence type="ECO:0000256" key="9">
    <source>
        <dbReference type="PROSITE-ProRule" id="PRU01091"/>
    </source>
</evidence>
<keyword evidence="3" id="KW-0902">Two-component regulatory system</keyword>
<feature type="domain" description="Response regulatory" evidence="10">
    <location>
        <begin position="6"/>
        <end position="118"/>
    </location>
</feature>
<organism evidence="12 13">
    <name type="scientific">Candidatus Merdivicinus excrementipullorum</name>
    <dbReference type="NCBI Taxonomy" id="2840867"/>
    <lineage>
        <taxon>Bacteria</taxon>
        <taxon>Bacillati</taxon>
        <taxon>Bacillota</taxon>
        <taxon>Clostridia</taxon>
        <taxon>Eubacteriales</taxon>
        <taxon>Oscillospiraceae</taxon>
        <taxon>Oscillospiraceae incertae sedis</taxon>
        <taxon>Candidatus Merdivicinus</taxon>
    </lineage>
</organism>
<keyword evidence="6" id="KW-0804">Transcription</keyword>
<dbReference type="PANTHER" id="PTHR48111:SF2">
    <property type="entry name" value="RESPONSE REGULATOR SAER"/>
    <property type="match status" value="1"/>
</dbReference>
<dbReference type="InterPro" id="IPR001867">
    <property type="entry name" value="OmpR/PhoB-type_DNA-bd"/>
</dbReference>
<dbReference type="AlphaFoldDB" id="A0A9D1K005"/>
<dbReference type="InterPro" id="IPR011006">
    <property type="entry name" value="CheY-like_superfamily"/>
</dbReference>
<comment type="caution">
    <text evidence="12">The sequence shown here is derived from an EMBL/GenBank/DDBJ whole genome shotgun (WGS) entry which is preliminary data.</text>
</comment>
<evidence type="ECO:0000256" key="3">
    <source>
        <dbReference type="ARBA" id="ARBA00023012"/>
    </source>
</evidence>
<evidence type="ECO:0000256" key="7">
    <source>
        <dbReference type="ARBA" id="ARBA00024867"/>
    </source>
</evidence>